<dbReference type="Proteomes" id="UP000533641">
    <property type="component" value="Unassembled WGS sequence"/>
</dbReference>
<gene>
    <name evidence="2" type="ORF">GGE12_005411</name>
</gene>
<accession>A0A7W6RS46</accession>
<evidence type="ECO:0000256" key="1">
    <source>
        <dbReference type="SAM" id="MobiDB-lite"/>
    </source>
</evidence>
<dbReference type="AlphaFoldDB" id="A0A7W6RS46"/>
<comment type="caution">
    <text evidence="2">The sequence shown here is derived from an EMBL/GenBank/DDBJ whole genome shotgun (WGS) entry which is preliminary data.</text>
</comment>
<proteinExistence type="predicted"/>
<dbReference type="EMBL" id="JACIGM010000013">
    <property type="protein sequence ID" value="MBB4277604.1"/>
    <property type="molecule type" value="Genomic_DNA"/>
</dbReference>
<reference evidence="2 3" key="1">
    <citation type="submission" date="2020-08" db="EMBL/GenBank/DDBJ databases">
        <title>Genomic Encyclopedia of Type Strains, Phase IV (KMG-V): Genome sequencing to study the core and pangenomes of soil and plant-associated prokaryotes.</title>
        <authorList>
            <person name="Whitman W."/>
        </authorList>
    </citation>
    <scope>NUCLEOTIDE SEQUENCE [LARGE SCALE GENOMIC DNA]</scope>
    <source>
        <strain evidence="2 3">SEMIA 402</strain>
    </source>
</reference>
<evidence type="ECO:0000313" key="3">
    <source>
        <dbReference type="Proteomes" id="UP000533641"/>
    </source>
</evidence>
<protein>
    <submittedName>
        <fullName evidence="2">Uncharacterized protein</fullName>
    </submittedName>
</protein>
<name>A0A7W6RS46_9HYPH</name>
<sequence>MRQQTKPFIVVHKPSRKPNPTPQNRRSGEGWMLTLHTVSGTSVIQITRPPPVVTTALEH</sequence>
<feature type="region of interest" description="Disordered" evidence="1">
    <location>
        <begin position="1"/>
        <end position="28"/>
    </location>
</feature>
<organism evidence="2 3">
    <name type="scientific">Rhizobium mongolense</name>
    <dbReference type="NCBI Taxonomy" id="57676"/>
    <lineage>
        <taxon>Bacteria</taxon>
        <taxon>Pseudomonadati</taxon>
        <taxon>Pseudomonadota</taxon>
        <taxon>Alphaproteobacteria</taxon>
        <taxon>Hyphomicrobiales</taxon>
        <taxon>Rhizobiaceae</taxon>
        <taxon>Rhizobium/Agrobacterium group</taxon>
        <taxon>Rhizobium</taxon>
    </lineage>
</organism>
<evidence type="ECO:0000313" key="2">
    <source>
        <dbReference type="EMBL" id="MBB4277604.1"/>
    </source>
</evidence>